<name>A0AA39IU35_9AGAR</name>
<dbReference type="SUPFAM" id="SSF47762">
    <property type="entry name" value="PAH2 domain"/>
    <property type="match status" value="1"/>
</dbReference>
<gene>
    <name evidence="6" type="ORF">EV421DRAFT_516762</name>
</gene>
<dbReference type="AlphaFoldDB" id="A0AA39IU35"/>
<accession>A0AA39IU35</accession>
<evidence type="ECO:0008006" key="8">
    <source>
        <dbReference type="Google" id="ProtNLM"/>
    </source>
</evidence>
<evidence type="ECO:0000256" key="3">
    <source>
        <dbReference type="ARBA" id="ARBA00023242"/>
    </source>
</evidence>
<protein>
    <recommendedName>
        <fullName evidence="8">PAH2 domain-containing protein</fullName>
    </recommendedName>
</protein>
<dbReference type="Pfam" id="PF02671">
    <property type="entry name" value="PAH"/>
    <property type="match status" value="1"/>
</dbReference>
<keyword evidence="7" id="KW-1185">Reference proteome</keyword>
<keyword evidence="2" id="KW-0678">Repressor</keyword>
<feature type="region of interest" description="Disordered" evidence="5">
    <location>
        <begin position="210"/>
        <end position="243"/>
    </location>
</feature>
<comment type="subcellular location">
    <subcellularLocation>
        <location evidence="1 4">Nucleus</location>
    </subcellularLocation>
</comment>
<dbReference type="GO" id="GO:0000122">
    <property type="term" value="P:negative regulation of transcription by RNA polymerase II"/>
    <property type="evidence" value="ECO:0007669"/>
    <property type="project" value="TreeGrafter"/>
</dbReference>
<keyword evidence="3 4" id="KW-0539">Nucleus</keyword>
<evidence type="ECO:0000313" key="7">
    <source>
        <dbReference type="Proteomes" id="UP001175226"/>
    </source>
</evidence>
<dbReference type="Proteomes" id="UP001175226">
    <property type="component" value="Unassembled WGS sequence"/>
</dbReference>
<feature type="region of interest" description="Disordered" evidence="5">
    <location>
        <begin position="1"/>
        <end position="28"/>
    </location>
</feature>
<evidence type="ECO:0000256" key="1">
    <source>
        <dbReference type="ARBA" id="ARBA00004123"/>
    </source>
</evidence>
<dbReference type="EMBL" id="JAUEPT010000214">
    <property type="protein sequence ID" value="KAK0429746.1"/>
    <property type="molecule type" value="Genomic_DNA"/>
</dbReference>
<evidence type="ECO:0000256" key="2">
    <source>
        <dbReference type="ARBA" id="ARBA00022491"/>
    </source>
</evidence>
<reference evidence="6" key="1">
    <citation type="submission" date="2023-06" db="EMBL/GenBank/DDBJ databases">
        <authorList>
            <consortium name="Lawrence Berkeley National Laboratory"/>
            <person name="Ahrendt S."/>
            <person name="Sahu N."/>
            <person name="Indic B."/>
            <person name="Wong-Bajracharya J."/>
            <person name="Merenyi Z."/>
            <person name="Ke H.-M."/>
            <person name="Monk M."/>
            <person name="Kocsube S."/>
            <person name="Drula E."/>
            <person name="Lipzen A."/>
            <person name="Balint B."/>
            <person name="Henrissat B."/>
            <person name="Andreopoulos B."/>
            <person name="Martin F.M."/>
            <person name="Harder C.B."/>
            <person name="Rigling D."/>
            <person name="Ford K.L."/>
            <person name="Foster G.D."/>
            <person name="Pangilinan J."/>
            <person name="Papanicolaou A."/>
            <person name="Barry K."/>
            <person name="LaButti K."/>
            <person name="Viragh M."/>
            <person name="Koriabine M."/>
            <person name="Yan M."/>
            <person name="Riley R."/>
            <person name="Champramary S."/>
            <person name="Plett K.L."/>
            <person name="Tsai I.J."/>
            <person name="Slot J."/>
            <person name="Sipos G."/>
            <person name="Plett J."/>
            <person name="Nagy L.G."/>
            <person name="Grigoriev I.V."/>
        </authorList>
    </citation>
    <scope>NUCLEOTIDE SEQUENCE</scope>
    <source>
        <strain evidence="6">FPL87.14</strain>
    </source>
</reference>
<dbReference type="InterPro" id="IPR039774">
    <property type="entry name" value="Sin3-like"/>
</dbReference>
<dbReference type="PROSITE" id="PS51477">
    <property type="entry name" value="PAH"/>
    <property type="match status" value="1"/>
</dbReference>
<comment type="caution">
    <text evidence="6">The sequence shown here is derived from an EMBL/GenBank/DDBJ whole genome shotgun (WGS) entry which is preliminary data.</text>
</comment>
<organism evidence="6 7">
    <name type="scientific">Armillaria borealis</name>
    <dbReference type="NCBI Taxonomy" id="47425"/>
    <lineage>
        <taxon>Eukaryota</taxon>
        <taxon>Fungi</taxon>
        <taxon>Dikarya</taxon>
        <taxon>Basidiomycota</taxon>
        <taxon>Agaricomycotina</taxon>
        <taxon>Agaricomycetes</taxon>
        <taxon>Agaricomycetidae</taxon>
        <taxon>Agaricales</taxon>
        <taxon>Marasmiineae</taxon>
        <taxon>Physalacriaceae</taxon>
        <taxon>Armillaria</taxon>
    </lineage>
</organism>
<sequence>MHTTGEETWLPSHVSSGPAGGPGTPTTRQVKVIANPSSVTKSPEDRRLDVTDALSYMDAVRNTYQDKPEVYNRFLDTMRDFRAQIIDAPGVLQRVLRLFHRNPTLIEGFNTFLPVGYRIDVSAIDPNIITVTTPQTVTTQSVSNFGIASMHLPHDVPGFDPNLAHPLDTPLHPSPPPSFHSMTSQPYQFSYVTSQLNPILDMGSYDHDPLLNASSRSKRKRATLDRSPVKKQTKPADENQGDEVGLNLLRQSLRVYNKARLF</sequence>
<dbReference type="PANTHER" id="PTHR12346">
    <property type="entry name" value="SIN3B-RELATED"/>
    <property type="match status" value="1"/>
</dbReference>
<dbReference type="GO" id="GO:0003714">
    <property type="term" value="F:transcription corepressor activity"/>
    <property type="evidence" value="ECO:0007669"/>
    <property type="project" value="InterPro"/>
</dbReference>
<dbReference type="GO" id="GO:0070822">
    <property type="term" value="C:Sin3-type complex"/>
    <property type="evidence" value="ECO:0007669"/>
    <property type="project" value="TreeGrafter"/>
</dbReference>
<dbReference type="InterPro" id="IPR003822">
    <property type="entry name" value="PAH"/>
</dbReference>
<feature type="region of interest" description="Disordered" evidence="5">
    <location>
        <begin position="159"/>
        <end position="182"/>
    </location>
</feature>
<dbReference type="FunFam" id="1.20.1160.11:FF:000001">
    <property type="entry name" value="Paired amphipathic helix protein Sin3"/>
    <property type="match status" value="1"/>
</dbReference>
<evidence type="ECO:0000256" key="4">
    <source>
        <dbReference type="PROSITE-ProRule" id="PRU00810"/>
    </source>
</evidence>
<proteinExistence type="predicted"/>
<dbReference type="PANTHER" id="PTHR12346:SF0">
    <property type="entry name" value="SIN3A, ISOFORM G"/>
    <property type="match status" value="1"/>
</dbReference>
<evidence type="ECO:0000256" key="5">
    <source>
        <dbReference type="SAM" id="MobiDB-lite"/>
    </source>
</evidence>
<dbReference type="InterPro" id="IPR036600">
    <property type="entry name" value="PAH_sf"/>
</dbReference>
<dbReference type="Gene3D" id="1.20.1160.11">
    <property type="entry name" value="Paired amphipathic helix"/>
    <property type="match status" value="1"/>
</dbReference>
<evidence type="ECO:0000313" key="6">
    <source>
        <dbReference type="EMBL" id="KAK0429746.1"/>
    </source>
</evidence>